<name>A0A1B1AXT2_9ACTN</name>
<evidence type="ECO:0000313" key="6">
    <source>
        <dbReference type="EMBL" id="MBP2049971.1"/>
    </source>
</evidence>
<reference evidence="6 8" key="2">
    <citation type="submission" date="2021-03" db="EMBL/GenBank/DDBJ databases">
        <title>Genomic Encyclopedia of Type Strains, Phase IV (KMG-IV): sequencing the most valuable type-strain genomes for metagenomic binning, comparative biology and taxonomic classification.</title>
        <authorList>
            <person name="Goeker M."/>
        </authorList>
    </citation>
    <scope>NUCLEOTIDE SEQUENCE [LARGE SCALE GENOMIC DNA]</scope>
    <source>
        <strain evidence="6 8">DSM 40499</strain>
    </source>
</reference>
<feature type="region of interest" description="Disordered" evidence="3">
    <location>
        <begin position="129"/>
        <end position="172"/>
    </location>
</feature>
<proteinExistence type="predicted"/>
<dbReference type="RefSeq" id="WP_067305590.1">
    <property type="nucleotide sequence ID" value="NZ_CP016279.1"/>
</dbReference>
<dbReference type="InterPro" id="IPR000644">
    <property type="entry name" value="CBS_dom"/>
</dbReference>
<dbReference type="InterPro" id="IPR046342">
    <property type="entry name" value="CBS_dom_sf"/>
</dbReference>
<dbReference type="InterPro" id="IPR051257">
    <property type="entry name" value="Diverse_CBS-Domain"/>
</dbReference>
<feature type="domain" description="CBS" evidence="4">
    <location>
        <begin position="11"/>
        <end position="68"/>
    </location>
</feature>
<evidence type="ECO:0000313" key="5">
    <source>
        <dbReference type="EMBL" id="ANP51330.1"/>
    </source>
</evidence>
<dbReference type="Gene3D" id="3.10.580.10">
    <property type="entry name" value="CBS-domain"/>
    <property type="match status" value="2"/>
</dbReference>
<organism evidence="5 7">
    <name type="scientific">Streptomyces griseochromogenes</name>
    <dbReference type="NCBI Taxonomy" id="68214"/>
    <lineage>
        <taxon>Bacteria</taxon>
        <taxon>Bacillati</taxon>
        <taxon>Actinomycetota</taxon>
        <taxon>Actinomycetes</taxon>
        <taxon>Kitasatosporales</taxon>
        <taxon>Streptomycetaceae</taxon>
        <taxon>Streptomyces</taxon>
    </lineage>
</organism>
<feature type="domain" description="CBS" evidence="4">
    <location>
        <begin position="78"/>
        <end position="135"/>
    </location>
</feature>
<gene>
    <name evidence="5" type="ORF">AVL59_18390</name>
    <name evidence="6" type="ORF">J2Z21_002907</name>
</gene>
<accession>A0A1B1AXT2</accession>
<protein>
    <submittedName>
        <fullName evidence="6">CBS domain-containing protein</fullName>
    </submittedName>
</protein>
<dbReference type="EMBL" id="JAGGLP010000005">
    <property type="protein sequence ID" value="MBP2049971.1"/>
    <property type="molecule type" value="Genomic_DNA"/>
</dbReference>
<keyword evidence="1 2" id="KW-0129">CBS domain</keyword>
<dbReference type="PANTHER" id="PTHR43080:SF2">
    <property type="entry name" value="CBS DOMAIN-CONTAINING PROTEIN"/>
    <property type="match status" value="1"/>
</dbReference>
<dbReference type="PROSITE" id="PS51371">
    <property type="entry name" value="CBS"/>
    <property type="match status" value="2"/>
</dbReference>
<dbReference type="STRING" id="68214.AVL59_18390"/>
<dbReference type="SMART" id="SM00116">
    <property type="entry name" value="CBS"/>
    <property type="match status" value="2"/>
</dbReference>
<reference evidence="5 7" key="1">
    <citation type="submission" date="2016-06" db="EMBL/GenBank/DDBJ databases">
        <title>Complete genome sequence of Streptomyces griseochromogenes ATCC 14511, the Blasticidin S producer.</title>
        <authorList>
            <person name="Wu L."/>
        </authorList>
    </citation>
    <scope>NUCLEOTIDE SEQUENCE [LARGE SCALE GENOMIC DNA]</scope>
    <source>
        <strain evidence="5 7">ATCC 14511</strain>
    </source>
</reference>
<dbReference type="PANTHER" id="PTHR43080">
    <property type="entry name" value="CBS DOMAIN-CONTAINING PROTEIN CBSX3, MITOCHONDRIAL"/>
    <property type="match status" value="1"/>
</dbReference>
<dbReference type="Proteomes" id="UP001519309">
    <property type="component" value="Unassembled WGS sequence"/>
</dbReference>
<evidence type="ECO:0000256" key="3">
    <source>
        <dbReference type="SAM" id="MobiDB-lite"/>
    </source>
</evidence>
<dbReference type="EMBL" id="CP016279">
    <property type="protein sequence ID" value="ANP51330.1"/>
    <property type="molecule type" value="Genomic_DNA"/>
</dbReference>
<dbReference type="KEGG" id="sgs:AVL59_18390"/>
<evidence type="ECO:0000259" key="4">
    <source>
        <dbReference type="PROSITE" id="PS51371"/>
    </source>
</evidence>
<evidence type="ECO:0000313" key="7">
    <source>
        <dbReference type="Proteomes" id="UP000092659"/>
    </source>
</evidence>
<dbReference type="AlphaFoldDB" id="A0A1B1AXT2"/>
<keyword evidence="8" id="KW-1185">Reference proteome</keyword>
<evidence type="ECO:0000313" key="8">
    <source>
        <dbReference type="Proteomes" id="UP001519309"/>
    </source>
</evidence>
<evidence type="ECO:0000256" key="1">
    <source>
        <dbReference type="ARBA" id="ARBA00023122"/>
    </source>
</evidence>
<evidence type="ECO:0000256" key="2">
    <source>
        <dbReference type="PROSITE-ProRule" id="PRU00703"/>
    </source>
</evidence>
<dbReference type="OrthoDB" id="3218170at2"/>
<dbReference type="Pfam" id="PF00571">
    <property type="entry name" value="CBS"/>
    <property type="match status" value="2"/>
</dbReference>
<feature type="compositionally biased region" description="Basic and acidic residues" evidence="3">
    <location>
        <begin position="161"/>
        <end position="172"/>
    </location>
</feature>
<dbReference type="Proteomes" id="UP000092659">
    <property type="component" value="Chromosome"/>
</dbReference>
<sequence>MEERLSVRALMNEAPYSISEDETLLMAWEVMERSGQRHLPVVRPDGCCAGVLDGAELAVACAAPAVTLSRRRVGDLVHGRRTVTVHPEESTLRAAAVMTEEHMDALPVTDAHGRLTGLLTARDYVVAAAGSHRRTGPAPAPAREPSRPPHTRATLSGLPPRRRDRERGIPIP</sequence>
<dbReference type="SUPFAM" id="SSF54631">
    <property type="entry name" value="CBS-domain pair"/>
    <property type="match status" value="1"/>
</dbReference>